<accession>A0ABS4K9Z0</accession>
<evidence type="ECO:0000256" key="1">
    <source>
        <dbReference type="SAM" id="Coils"/>
    </source>
</evidence>
<evidence type="ECO:0000313" key="3">
    <source>
        <dbReference type="Proteomes" id="UP001519306"/>
    </source>
</evidence>
<name>A0ABS4K9Z0_9FIRM</name>
<dbReference type="RefSeq" id="WP_210059888.1">
    <property type="nucleotide sequence ID" value="NZ_JAGGLJ010000001.1"/>
</dbReference>
<comment type="caution">
    <text evidence="2">The sequence shown here is derived from an EMBL/GenBank/DDBJ whole genome shotgun (WGS) entry which is preliminary data.</text>
</comment>
<dbReference type="PROSITE" id="PS51257">
    <property type="entry name" value="PROKAR_LIPOPROTEIN"/>
    <property type="match status" value="1"/>
</dbReference>
<feature type="coiled-coil region" evidence="1">
    <location>
        <begin position="146"/>
        <end position="173"/>
    </location>
</feature>
<gene>
    <name evidence="2" type="ORF">J2Z71_000099</name>
</gene>
<protein>
    <recommendedName>
        <fullName evidence="4">DUF5105 domain-containing protein</fullName>
    </recommendedName>
</protein>
<keyword evidence="1" id="KW-0175">Coiled coil</keyword>
<sequence length="211" mass="24901">MKKLIPILTLLLLLVGCGKNNPENVASDYLDSLKNLEYEKTKSYYANENEFFVLKDFTDRISDGFRIIQKNKIESEEDLNKVTEAIKSYNDLAYEKAMDFDYEILSSKNDKNHGIVKIKLEYQDGTDYKDEVLKIDRPELNEEDFANKFEQYYKELSKKLDKYDEKKETIIELVLEKQDGSYKIVNSSETYNILIEPLTEFIEINQKFMED</sequence>
<dbReference type="EMBL" id="JAGGLJ010000001">
    <property type="protein sequence ID" value="MBP2024584.1"/>
    <property type="molecule type" value="Genomic_DNA"/>
</dbReference>
<proteinExistence type="predicted"/>
<evidence type="ECO:0000313" key="2">
    <source>
        <dbReference type="EMBL" id="MBP2024584.1"/>
    </source>
</evidence>
<organism evidence="2 3">
    <name type="scientific">Peptoniphilus stercorisuis</name>
    <dbReference type="NCBI Taxonomy" id="1436965"/>
    <lineage>
        <taxon>Bacteria</taxon>
        <taxon>Bacillati</taxon>
        <taxon>Bacillota</taxon>
        <taxon>Tissierellia</taxon>
        <taxon>Tissierellales</taxon>
        <taxon>Peptoniphilaceae</taxon>
        <taxon>Peptoniphilus</taxon>
    </lineage>
</organism>
<reference evidence="2 3" key="1">
    <citation type="submission" date="2021-03" db="EMBL/GenBank/DDBJ databases">
        <title>Genomic Encyclopedia of Type Strains, Phase IV (KMG-IV): sequencing the most valuable type-strain genomes for metagenomic binning, comparative biology and taxonomic classification.</title>
        <authorList>
            <person name="Goeker M."/>
        </authorList>
    </citation>
    <scope>NUCLEOTIDE SEQUENCE [LARGE SCALE GENOMIC DNA]</scope>
    <source>
        <strain evidence="2 3">DSM 27563</strain>
    </source>
</reference>
<evidence type="ECO:0008006" key="4">
    <source>
        <dbReference type="Google" id="ProtNLM"/>
    </source>
</evidence>
<dbReference type="Proteomes" id="UP001519306">
    <property type="component" value="Unassembled WGS sequence"/>
</dbReference>
<keyword evidence="3" id="KW-1185">Reference proteome</keyword>